<protein>
    <submittedName>
        <fullName evidence="2">Uncharacterized protein</fullName>
    </submittedName>
</protein>
<gene>
    <name evidence="2" type="ORF">EYC84_005371</name>
</gene>
<proteinExistence type="predicted"/>
<sequence>MSIPSSNNAMPSSAQSKKRKRRRQAKAPISARLFLDEHVKGDVGIISEDLAKDLFLAQSGVSVETVQHIAISPWGPSKAIEDSTWTVVPVRSSSTLSHSTIQFSPDSPTLQAFAEGLQRVAPSKLSSSRTGIEVRALDIVPLPLETIFVTIEGESAKRLENGEGTFHGEHPQMNGQSKVKGGTRPEDKLTKAIRGRL</sequence>
<feature type="compositionally biased region" description="Basic and acidic residues" evidence="1">
    <location>
        <begin position="161"/>
        <end position="170"/>
    </location>
</feature>
<feature type="compositionally biased region" description="Polar residues" evidence="1">
    <location>
        <begin position="1"/>
        <end position="11"/>
    </location>
</feature>
<reference evidence="2 3" key="1">
    <citation type="submission" date="2019-06" db="EMBL/GenBank/DDBJ databases">
        <title>Genome Sequence of the Brown Rot Fungal Pathogen Monilinia fructicola.</title>
        <authorList>
            <person name="De Miccolis Angelini R.M."/>
            <person name="Landi L."/>
            <person name="Abate D."/>
            <person name="Pollastro S."/>
            <person name="Romanazzi G."/>
            <person name="Faretra F."/>
        </authorList>
    </citation>
    <scope>NUCLEOTIDE SEQUENCE [LARGE SCALE GENOMIC DNA]</scope>
    <source>
        <strain evidence="2 3">Mfrc123</strain>
    </source>
</reference>
<dbReference type="Pfam" id="PF23120">
    <property type="entry name" value="PEX6_N"/>
    <property type="match status" value="1"/>
</dbReference>
<feature type="compositionally biased region" description="Basic residues" evidence="1">
    <location>
        <begin position="16"/>
        <end position="25"/>
    </location>
</feature>
<name>A0A5M9K4Q9_MONFR</name>
<organism evidence="2 3">
    <name type="scientific">Monilinia fructicola</name>
    <name type="common">Brown rot fungus</name>
    <name type="synonym">Ciboria fructicola</name>
    <dbReference type="NCBI Taxonomy" id="38448"/>
    <lineage>
        <taxon>Eukaryota</taxon>
        <taxon>Fungi</taxon>
        <taxon>Dikarya</taxon>
        <taxon>Ascomycota</taxon>
        <taxon>Pezizomycotina</taxon>
        <taxon>Leotiomycetes</taxon>
        <taxon>Helotiales</taxon>
        <taxon>Sclerotiniaceae</taxon>
        <taxon>Monilinia</taxon>
    </lineage>
</organism>
<dbReference type="EMBL" id="VICG01000003">
    <property type="protein sequence ID" value="KAA8573815.1"/>
    <property type="molecule type" value="Genomic_DNA"/>
</dbReference>
<dbReference type="Proteomes" id="UP000322873">
    <property type="component" value="Unassembled WGS sequence"/>
</dbReference>
<evidence type="ECO:0000313" key="2">
    <source>
        <dbReference type="EMBL" id="KAA8573815.1"/>
    </source>
</evidence>
<comment type="caution">
    <text evidence="2">The sequence shown here is derived from an EMBL/GenBank/DDBJ whole genome shotgun (WGS) entry which is preliminary data.</text>
</comment>
<accession>A0A5M9K4Q9</accession>
<evidence type="ECO:0000256" key="1">
    <source>
        <dbReference type="SAM" id="MobiDB-lite"/>
    </source>
</evidence>
<keyword evidence="3" id="KW-1185">Reference proteome</keyword>
<feature type="region of interest" description="Disordered" evidence="1">
    <location>
        <begin position="161"/>
        <end position="197"/>
    </location>
</feature>
<evidence type="ECO:0000313" key="3">
    <source>
        <dbReference type="Proteomes" id="UP000322873"/>
    </source>
</evidence>
<feature type="region of interest" description="Disordered" evidence="1">
    <location>
        <begin position="1"/>
        <end position="27"/>
    </location>
</feature>
<dbReference type="AlphaFoldDB" id="A0A5M9K4Q9"/>
<dbReference type="VEuPathDB" id="FungiDB:MFRU_001g02770"/>